<dbReference type="Proteomes" id="UP000803884">
    <property type="component" value="Unassembled WGS sequence"/>
</dbReference>
<keyword evidence="3 6" id="KW-0812">Transmembrane</keyword>
<accession>A0AB34KKS9</accession>
<feature type="transmembrane region" description="Helical" evidence="6">
    <location>
        <begin position="158"/>
        <end position="176"/>
    </location>
</feature>
<dbReference type="GO" id="GO:0005778">
    <property type="term" value="C:peroxisomal membrane"/>
    <property type="evidence" value="ECO:0007669"/>
    <property type="project" value="TreeGrafter"/>
</dbReference>
<evidence type="ECO:0000256" key="6">
    <source>
        <dbReference type="RuleBase" id="RU363053"/>
    </source>
</evidence>
<dbReference type="AlphaFoldDB" id="A0AB34KKS9"/>
<evidence type="ECO:0000256" key="1">
    <source>
        <dbReference type="ARBA" id="ARBA00004141"/>
    </source>
</evidence>
<keyword evidence="5 6" id="KW-0472">Membrane</keyword>
<gene>
    <name evidence="7" type="ORF">WHR41_05615</name>
</gene>
<comment type="caution">
    <text evidence="7">The sequence shown here is derived from an EMBL/GenBank/DDBJ whole genome shotgun (WGS) entry which is preliminary data.</text>
</comment>
<proteinExistence type="inferred from homology"/>
<evidence type="ECO:0000313" key="8">
    <source>
        <dbReference type="Proteomes" id="UP000803884"/>
    </source>
</evidence>
<feature type="transmembrane region" description="Helical" evidence="6">
    <location>
        <begin position="51"/>
        <end position="68"/>
    </location>
</feature>
<keyword evidence="8" id="KW-1185">Reference proteome</keyword>
<organism evidence="7 8">
    <name type="scientific">Cladosporium halotolerans</name>
    <dbReference type="NCBI Taxonomy" id="1052096"/>
    <lineage>
        <taxon>Eukaryota</taxon>
        <taxon>Fungi</taxon>
        <taxon>Dikarya</taxon>
        <taxon>Ascomycota</taxon>
        <taxon>Pezizomycotina</taxon>
        <taxon>Dothideomycetes</taxon>
        <taxon>Dothideomycetidae</taxon>
        <taxon>Cladosporiales</taxon>
        <taxon>Cladosporiaceae</taxon>
        <taxon>Cladosporium</taxon>
    </lineage>
</organism>
<sequence>MSTTHTLSLSSLDLINPTIEAVTLNAASGVLAQAFVAYKAKDLFAIDFSQILQFMLFTAITAAPNYVFQMTLEKRFPTRTIPASVQNQVRDKDKSNQEELFEKHGQLDVRNTIIKFFLDQSLSATTNTMLFIVVLGLIKGQSLEYISESIRMDFWPMLFAGYRFWPIVCLLNLVMVPMEYRPLVGNGAGLVWGVFMSLW</sequence>
<evidence type="ECO:0000256" key="2">
    <source>
        <dbReference type="ARBA" id="ARBA00006824"/>
    </source>
</evidence>
<evidence type="ECO:0000256" key="5">
    <source>
        <dbReference type="ARBA" id="ARBA00023136"/>
    </source>
</evidence>
<dbReference type="EMBL" id="JAAQHG020000019">
    <property type="protein sequence ID" value="KAL1585403.1"/>
    <property type="molecule type" value="Genomic_DNA"/>
</dbReference>
<protein>
    <submittedName>
        <fullName evidence="7">Uncharacterized protein</fullName>
    </submittedName>
</protein>
<dbReference type="GeneID" id="96007058"/>
<reference evidence="7 8" key="1">
    <citation type="journal article" date="2020" name="Microbiol. Resour. Announc.">
        <title>Draft Genome Sequence of a Cladosporium Species Isolated from the Mesophotic Ascidian Didemnum maculosum.</title>
        <authorList>
            <person name="Gioti A."/>
            <person name="Siaperas R."/>
            <person name="Nikolaivits E."/>
            <person name="Le Goff G."/>
            <person name="Ouazzani J."/>
            <person name="Kotoulas G."/>
            <person name="Topakas E."/>
        </authorList>
    </citation>
    <scope>NUCLEOTIDE SEQUENCE [LARGE SCALE GENOMIC DNA]</scope>
    <source>
        <strain evidence="7 8">TM138-S3</strain>
    </source>
</reference>
<evidence type="ECO:0000256" key="3">
    <source>
        <dbReference type="ARBA" id="ARBA00022692"/>
    </source>
</evidence>
<dbReference type="InterPro" id="IPR007248">
    <property type="entry name" value="Mpv17_PMP22"/>
</dbReference>
<dbReference type="PANTHER" id="PTHR11266">
    <property type="entry name" value="PEROXISOMAL MEMBRANE PROTEIN 2, PXMP2 MPV17"/>
    <property type="match status" value="1"/>
</dbReference>
<dbReference type="PANTHER" id="PTHR11266:SF80">
    <property type="entry name" value="PEROXISOMAL MEMBRANE PROTEIN 2"/>
    <property type="match status" value="1"/>
</dbReference>
<feature type="transmembrane region" description="Helical" evidence="6">
    <location>
        <begin position="116"/>
        <end position="138"/>
    </location>
</feature>
<comment type="subcellular location">
    <subcellularLocation>
        <location evidence="1">Membrane</location>
        <topology evidence="1">Multi-pass membrane protein</topology>
    </subcellularLocation>
</comment>
<dbReference type="Pfam" id="PF04117">
    <property type="entry name" value="Mpv17_PMP22"/>
    <property type="match status" value="1"/>
</dbReference>
<evidence type="ECO:0000313" key="7">
    <source>
        <dbReference type="EMBL" id="KAL1585403.1"/>
    </source>
</evidence>
<dbReference type="RefSeq" id="XP_069228509.1">
    <property type="nucleotide sequence ID" value="XM_069374220.1"/>
</dbReference>
<name>A0AB34KKS9_9PEZI</name>
<comment type="similarity">
    <text evidence="2 6">Belongs to the peroxisomal membrane protein PXMP2/4 family.</text>
</comment>
<keyword evidence="4 6" id="KW-1133">Transmembrane helix</keyword>
<evidence type="ECO:0000256" key="4">
    <source>
        <dbReference type="ARBA" id="ARBA00022989"/>
    </source>
</evidence>